<evidence type="ECO:0000256" key="6">
    <source>
        <dbReference type="ARBA" id="ARBA00023136"/>
    </source>
</evidence>
<feature type="transmembrane region" description="Helical" evidence="7">
    <location>
        <begin position="169"/>
        <end position="188"/>
    </location>
</feature>
<comment type="caution">
    <text evidence="8">The sequence shown here is derived from an EMBL/GenBank/DDBJ whole genome shotgun (WGS) entry which is preliminary data.</text>
</comment>
<feature type="transmembrane region" description="Helical" evidence="7">
    <location>
        <begin position="262"/>
        <end position="285"/>
    </location>
</feature>
<gene>
    <name evidence="8" type="ORF">RQP50_02505</name>
</gene>
<dbReference type="PRINTS" id="PR01988">
    <property type="entry name" value="EXPORTERBACE"/>
</dbReference>
<dbReference type="Pfam" id="PF05977">
    <property type="entry name" value="MFS_3"/>
    <property type="match status" value="1"/>
</dbReference>
<keyword evidence="3" id="KW-1003">Cell membrane</keyword>
<dbReference type="AlphaFoldDB" id="A0AAJ2JSP3"/>
<feature type="transmembrane region" description="Helical" evidence="7">
    <location>
        <begin position="229"/>
        <end position="250"/>
    </location>
</feature>
<protein>
    <submittedName>
        <fullName evidence="8">MFS transporter</fullName>
    </submittedName>
</protein>
<dbReference type="RefSeq" id="WP_315743001.1">
    <property type="nucleotide sequence ID" value="NZ_JAVYAA010000001.1"/>
</dbReference>
<evidence type="ECO:0000256" key="3">
    <source>
        <dbReference type="ARBA" id="ARBA00022475"/>
    </source>
</evidence>
<keyword evidence="4 7" id="KW-0812">Transmembrane</keyword>
<evidence type="ECO:0000256" key="7">
    <source>
        <dbReference type="SAM" id="Phobius"/>
    </source>
</evidence>
<comment type="subcellular location">
    <subcellularLocation>
        <location evidence="1">Cell membrane</location>
        <topology evidence="1">Multi-pass membrane protein</topology>
    </subcellularLocation>
</comment>
<evidence type="ECO:0000256" key="5">
    <source>
        <dbReference type="ARBA" id="ARBA00022989"/>
    </source>
</evidence>
<dbReference type="Gene3D" id="1.20.1250.20">
    <property type="entry name" value="MFS general substrate transporter like domains"/>
    <property type="match status" value="2"/>
</dbReference>
<keyword evidence="5 7" id="KW-1133">Transmembrane helix</keyword>
<dbReference type="PANTHER" id="PTHR43266">
    <property type="entry name" value="MACROLIDE-EFFLUX PROTEIN"/>
    <property type="match status" value="1"/>
</dbReference>
<dbReference type="Proteomes" id="UP001250538">
    <property type="component" value="Unassembled WGS sequence"/>
</dbReference>
<organism evidence="8 9">
    <name type="scientific">Paenibacillus suaedae</name>
    <dbReference type="NCBI Taxonomy" id="3077233"/>
    <lineage>
        <taxon>Bacteria</taxon>
        <taxon>Bacillati</taxon>
        <taxon>Bacillota</taxon>
        <taxon>Bacilli</taxon>
        <taxon>Bacillales</taxon>
        <taxon>Paenibacillaceae</taxon>
        <taxon>Paenibacillus</taxon>
    </lineage>
</organism>
<evidence type="ECO:0000313" key="9">
    <source>
        <dbReference type="Proteomes" id="UP001250538"/>
    </source>
</evidence>
<reference evidence="9" key="1">
    <citation type="submission" date="2023-09" db="EMBL/GenBank/DDBJ databases">
        <title>Paenibacillus sp. chi10 Genome sequencing and assembly.</title>
        <authorList>
            <person name="Kim I."/>
        </authorList>
    </citation>
    <scope>NUCLEOTIDE SEQUENCE [LARGE SCALE GENOMIC DNA]</scope>
    <source>
        <strain evidence="9">chi10</strain>
    </source>
</reference>
<feature type="transmembrane region" description="Helical" evidence="7">
    <location>
        <begin position="378"/>
        <end position="398"/>
    </location>
</feature>
<dbReference type="GO" id="GO:0005886">
    <property type="term" value="C:plasma membrane"/>
    <property type="evidence" value="ECO:0007669"/>
    <property type="project" value="UniProtKB-SubCell"/>
</dbReference>
<keyword evidence="9" id="KW-1185">Reference proteome</keyword>
<dbReference type="CDD" id="cd06173">
    <property type="entry name" value="MFS_MefA_like"/>
    <property type="match status" value="1"/>
</dbReference>
<dbReference type="InterPro" id="IPR022324">
    <property type="entry name" value="Bacilysin_exporter_BacE_put"/>
</dbReference>
<keyword evidence="2" id="KW-0813">Transport</keyword>
<evidence type="ECO:0000256" key="2">
    <source>
        <dbReference type="ARBA" id="ARBA00022448"/>
    </source>
</evidence>
<evidence type="ECO:0000256" key="1">
    <source>
        <dbReference type="ARBA" id="ARBA00004651"/>
    </source>
</evidence>
<accession>A0AAJ2JSP3</accession>
<name>A0AAJ2JSP3_9BACL</name>
<dbReference type="PANTHER" id="PTHR43266:SF2">
    <property type="entry name" value="MAJOR FACILITATOR SUPERFAMILY (MFS) PROFILE DOMAIN-CONTAINING PROTEIN"/>
    <property type="match status" value="1"/>
</dbReference>
<feature type="transmembrane region" description="Helical" evidence="7">
    <location>
        <begin position="292"/>
        <end position="310"/>
    </location>
</feature>
<proteinExistence type="predicted"/>
<feature type="transmembrane region" description="Helical" evidence="7">
    <location>
        <begin position="12"/>
        <end position="39"/>
    </location>
</feature>
<keyword evidence="6 7" id="KW-0472">Membrane</keyword>
<dbReference type="InterPro" id="IPR010290">
    <property type="entry name" value="TM_effector"/>
</dbReference>
<dbReference type="SUPFAM" id="SSF103473">
    <property type="entry name" value="MFS general substrate transporter"/>
    <property type="match status" value="1"/>
</dbReference>
<dbReference type="EMBL" id="JAVYAA010000001">
    <property type="protein sequence ID" value="MDT8975111.1"/>
    <property type="molecule type" value="Genomic_DNA"/>
</dbReference>
<dbReference type="InterPro" id="IPR036259">
    <property type="entry name" value="MFS_trans_sf"/>
</dbReference>
<feature type="transmembrane region" description="Helical" evidence="7">
    <location>
        <begin position="350"/>
        <end position="372"/>
    </location>
</feature>
<feature type="transmembrane region" description="Helical" evidence="7">
    <location>
        <begin position="45"/>
        <end position="66"/>
    </location>
</feature>
<feature type="transmembrane region" description="Helical" evidence="7">
    <location>
        <begin position="316"/>
        <end position="338"/>
    </location>
</feature>
<evidence type="ECO:0000313" key="8">
    <source>
        <dbReference type="EMBL" id="MDT8975111.1"/>
    </source>
</evidence>
<sequence length="415" mass="46586">MTVYSSVLKNRMILFYLAGAGISQLGNVITGLAFLFLSYERTQSSILTTVMAITQAAPYLLFGLAGGVIADSVNKKRLLLWIDIIRVPIILSLVFIYQMNLLGFWHLIVVSFLIQSLGCFYNPAYRAVLPLITSVEDQTATNSLFDIVTRGVQMLGPIFSIGLLHSGQIIHFFTIDALTYLISAFFILKLHWKENNDATDNLLKTTDSIFNSIKDFFNWVKGEYTIRTLLFVTFLIVFFNTWVWQVGLLLQLLETQNNGEQLYSLLMGWHGAGVITVNIVIPFLWKKLTLTTYLIGSIVWGVGILVLGFATHLSTYFIGILIAAIGLPISGLARVYLIQTWIPVNKLGRAFSFNAVLLYGSNVLSLSLFGALSSLVEIRYIFVFCGSMMVIGSFVYLFRIFLSKNTRRDSVETFK</sequence>
<evidence type="ECO:0000256" key="4">
    <source>
        <dbReference type="ARBA" id="ARBA00022692"/>
    </source>
</evidence>